<evidence type="ECO:0000256" key="1">
    <source>
        <dbReference type="SAM" id="Phobius"/>
    </source>
</evidence>
<comment type="caution">
    <text evidence="2">The sequence shown here is derived from an EMBL/GenBank/DDBJ whole genome shotgun (WGS) entry which is preliminary data.</text>
</comment>
<evidence type="ECO:0000313" key="2">
    <source>
        <dbReference type="EMBL" id="EHC02641.1"/>
    </source>
</evidence>
<sequence length="245" mass="27154">MNLFPSVFQSVFKRRDVNILLAFTFLPLLVSSLAGIGDAQLNTDVTRSLLSFIVSALELQFQLVLPALIMGFIVSSVFRDEISSGILFLYKDIKKSSILHAKLLSLFAVYVIYFLGTVLIASLTYVVTIAPRYGFHWLPAHQAAYSLLYILTMIGLNLILLSLVAAVSIKRTTIMAVLAGVLFNLFAQVGPLLNGFRYAFPPTYATKLAGQFPFGLAFAISLGLILLYFGLAYRSARKNFEKIEY</sequence>
<feature type="transmembrane region" description="Helical" evidence="1">
    <location>
        <begin position="63"/>
        <end position="82"/>
    </location>
</feature>
<organism evidence="2 3">
    <name type="scientific">Streptococcus suis R61</name>
    <dbReference type="NCBI Taxonomy" id="996306"/>
    <lineage>
        <taxon>Bacteria</taxon>
        <taxon>Bacillati</taxon>
        <taxon>Bacillota</taxon>
        <taxon>Bacilli</taxon>
        <taxon>Lactobacillales</taxon>
        <taxon>Streptococcaceae</taxon>
        <taxon>Streptococcus</taxon>
    </lineage>
</organism>
<feature type="transmembrane region" description="Helical" evidence="1">
    <location>
        <begin position="174"/>
        <end position="193"/>
    </location>
</feature>
<feature type="transmembrane region" description="Helical" evidence="1">
    <location>
        <begin position="213"/>
        <end position="233"/>
    </location>
</feature>
<dbReference type="AlphaFoldDB" id="A0AA87K3N8"/>
<name>A0AA87K3N8_STRSU</name>
<dbReference type="RefSeq" id="WP_004195389.1">
    <property type="nucleotide sequence ID" value="NZ_AEYY01000040.1"/>
</dbReference>
<accession>A0AA87K3N8</accession>
<evidence type="ECO:0008006" key="4">
    <source>
        <dbReference type="Google" id="ProtNLM"/>
    </source>
</evidence>
<dbReference type="EMBL" id="AEYY01000040">
    <property type="protein sequence ID" value="EHC02641.1"/>
    <property type="molecule type" value="Genomic_DNA"/>
</dbReference>
<gene>
    <name evidence="2" type="ORF">SSUR61_1382</name>
</gene>
<evidence type="ECO:0000313" key="3">
    <source>
        <dbReference type="Proteomes" id="UP000004014"/>
    </source>
</evidence>
<feature type="transmembrane region" description="Helical" evidence="1">
    <location>
        <begin position="147"/>
        <end position="167"/>
    </location>
</feature>
<reference evidence="2 3" key="1">
    <citation type="submission" date="2011-03" db="EMBL/GenBank/DDBJ databases">
        <title>Deep-sequencing identification of multiple resistance mechanism for the high antibiotic-resistance strain Streptococcus suis R61.</title>
        <authorList>
            <person name="Hu P."/>
            <person name="Yang M."/>
            <person name="Jin M."/>
            <person name="Xiao J."/>
        </authorList>
    </citation>
    <scope>NUCLEOTIDE SEQUENCE [LARGE SCALE GENOMIC DNA]</scope>
    <source>
        <strain evidence="2 3">R61</strain>
    </source>
</reference>
<feature type="transmembrane region" description="Helical" evidence="1">
    <location>
        <begin position="103"/>
        <end position="127"/>
    </location>
</feature>
<keyword evidence="1" id="KW-0472">Membrane</keyword>
<dbReference type="PRINTS" id="PR00173">
    <property type="entry name" value="EDTRNSPORT"/>
</dbReference>
<keyword evidence="1" id="KW-0812">Transmembrane</keyword>
<proteinExistence type="predicted"/>
<dbReference type="Proteomes" id="UP000004014">
    <property type="component" value="Unassembled WGS sequence"/>
</dbReference>
<protein>
    <recommendedName>
        <fullName evidence="4">Amino acid transporter</fullName>
    </recommendedName>
</protein>
<keyword evidence="1" id="KW-1133">Transmembrane helix</keyword>